<sequence>MIKKDANAIDSFLYLAAIVGYEYKCIYILNELILAQWHYKHEDLARLLQKYKKPSSVDALYKVATFELEYLYFDDSYALAVKCIWGLGDIGTPEALEKLKILSTSDNEIIK</sequence>
<dbReference type="RefSeq" id="WP_189758514.1">
    <property type="nucleotide sequence ID" value="NZ_CAWPOC010000209.1"/>
</dbReference>
<proteinExistence type="predicted"/>
<dbReference type="GeneID" id="88854687"/>
<name>A0ABY9XJY1_9GAMM</name>
<keyword evidence="2" id="KW-1185">Reference proteome</keyword>
<organism evidence="1 2">
    <name type="scientific">Xenorhabdus griffiniae</name>
    <dbReference type="NCBI Taxonomy" id="351672"/>
    <lineage>
        <taxon>Bacteria</taxon>
        <taxon>Pseudomonadati</taxon>
        <taxon>Pseudomonadota</taxon>
        <taxon>Gammaproteobacteria</taxon>
        <taxon>Enterobacterales</taxon>
        <taxon>Morganellaceae</taxon>
        <taxon>Xenorhabdus</taxon>
    </lineage>
</organism>
<reference evidence="1 2" key="1">
    <citation type="journal article" date="2023" name="Access Microbiol">
        <title>The genome of a steinernematid-associated Pseudomonas piscis bacterium encodes the biosynthesis of insect toxins.</title>
        <authorList>
            <person name="Awori R.M."/>
            <person name="Hendre P."/>
            <person name="Amugune N.O."/>
        </authorList>
    </citation>
    <scope>NUCLEOTIDE SEQUENCE [LARGE SCALE GENOMIC DNA]</scope>
    <source>
        <strain evidence="1 2">97</strain>
    </source>
</reference>
<dbReference type="Proteomes" id="UP001300348">
    <property type="component" value="Chromosome"/>
</dbReference>
<gene>
    <name evidence="1" type="ORF">QL112_003980</name>
</gene>
<protein>
    <submittedName>
        <fullName evidence="1">HEAT repeat domain-containing protein</fullName>
    </submittedName>
</protein>
<dbReference type="EMBL" id="CP133647">
    <property type="protein sequence ID" value="WNH02885.1"/>
    <property type="molecule type" value="Genomic_DNA"/>
</dbReference>
<evidence type="ECO:0000313" key="1">
    <source>
        <dbReference type="EMBL" id="WNH02885.1"/>
    </source>
</evidence>
<accession>A0ABY9XJY1</accession>
<evidence type="ECO:0000313" key="2">
    <source>
        <dbReference type="Proteomes" id="UP001300348"/>
    </source>
</evidence>